<evidence type="ECO:0000256" key="1">
    <source>
        <dbReference type="SAM" id="MobiDB-lite"/>
    </source>
</evidence>
<feature type="region of interest" description="Disordered" evidence="1">
    <location>
        <begin position="1"/>
        <end position="20"/>
    </location>
</feature>
<dbReference type="Proteomes" id="UP000274822">
    <property type="component" value="Unassembled WGS sequence"/>
</dbReference>
<feature type="non-terminal residue" evidence="2">
    <location>
        <position position="1"/>
    </location>
</feature>
<comment type="caution">
    <text evidence="2">The sequence shown here is derived from an EMBL/GenBank/DDBJ whole genome shotgun (WGS) entry which is preliminary data.</text>
</comment>
<dbReference type="PANTHER" id="PTHR21581">
    <property type="entry name" value="D-ALANYL-D-ALANINE CARBOXYPEPTIDASE"/>
    <property type="match status" value="1"/>
</dbReference>
<dbReference type="Pfam" id="PF14559">
    <property type="entry name" value="TPR_19"/>
    <property type="match status" value="1"/>
</dbReference>
<accession>A0A433QGV4</accession>
<dbReference type="EMBL" id="RBNJ01005717">
    <property type="protein sequence ID" value="RUS29050.1"/>
    <property type="molecule type" value="Genomic_DNA"/>
</dbReference>
<keyword evidence="3" id="KW-1185">Reference proteome</keyword>
<dbReference type="GO" id="GO:0005794">
    <property type="term" value="C:Golgi apparatus"/>
    <property type="evidence" value="ECO:0007669"/>
    <property type="project" value="TreeGrafter"/>
</dbReference>
<organism evidence="2 3">
    <name type="scientific">Jimgerdemannia flammicorona</name>
    <dbReference type="NCBI Taxonomy" id="994334"/>
    <lineage>
        <taxon>Eukaryota</taxon>
        <taxon>Fungi</taxon>
        <taxon>Fungi incertae sedis</taxon>
        <taxon>Mucoromycota</taxon>
        <taxon>Mucoromycotina</taxon>
        <taxon>Endogonomycetes</taxon>
        <taxon>Endogonales</taxon>
        <taxon>Endogonaceae</taxon>
        <taxon>Jimgerdemannia</taxon>
    </lineage>
</organism>
<dbReference type="PANTHER" id="PTHR21581:SF6">
    <property type="entry name" value="TRAFFICKING PROTEIN PARTICLE COMPLEX SUBUNIT 12"/>
    <property type="match status" value="1"/>
</dbReference>
<sequence length="181" mass="20519">FDHVSTAQNYPSPHKPYTPAKTAKTELKHWRSREAQLYLMIVNYLIELQDYPGATRAMQTLLRIHPDDVNVLAGMGRLYLQLGNIDAANQTFRQVEATIDRWEHEVEPEVQGAVDAEGIKAARETVVMNRAFTAMAAGNWEQAKSILVQALERNSENLVVSGVVSLVKKLYWDQLCDEHSR</sequence>
<protein>
    <recommendedName>
        <fullName evidence="4">Tetratricopeptide repeat protein</fullName>
    </recommendedName>
</protein>
<evidence type="ECO:0000313" key="2">
    <source>
        <dbReference type="EMBL" id="RUS29050.1"/>
    </source>
</evidence>
<dbReference type="Gene3D" id="1.25.40.10">
    <property type="entry name" value="Tetratricopeptide repeat domain"/>
    <property type="match status" value="1"/>
</dbReference>
<gene>
    <name evidence="2" type="ORF">BC938DRAFT_481131</name>
</gene>
<evidence type="ECO:0000313" key="3">
    <source>
        <dbReference type="Proteomes" id="UP000274822"/>
    </source>
</evidence>
<evidence type="ECO:0008006" key="4">
    <source>
        <dbReference type="Google" id="ProtNLM"/>
    </source>
</evidence>
<reference evidence="2 3" key="1">
    <citation type="journal article" date="2018" name="New Phytol.">
        <title>Phylogenomics of Endogonaceae and evolution of mycorrhizas within Mucoromycota.</title>
        <authorList>
            <person name="Chang Y."/>
            <person name="Desiro A."/>
            <person name="Na H."/>
            <person name="Sandor L."/>
            <person name="Lipzen A."/>
            <person name="Clum A."/>
            <person name="Barry K."/>
            <person name="Grigoriev I.V."/>
            <person name="Martin F.M."/>
            <person name="Stajich J.E."/>
            <person name="Smith M.E."/>
            <person name="Bonito G."/>
            <person name="Spatafora J.W."/>
        </authorList>
    </citation>
    <scope>NUCLEOTIDE SEQUENCE [LARGE SCALE GENOMIC DNA]</scope>
    <source>
        <strain evidence="2 3">AD002</strain>
    </source>
</reference>
<name>A0A433QGV4_9FUNG</name>
<dbReference type="AlphaFoldDB" id="A0A433QGV4"/>
<feature type="compositionally biased region" description="Polar residues" evidence="1">
    <location>
        <begin position="1"/>
        <end position="11"/>
    </location>
</feature>
<dbReference type="SUPFAM" id="SSF48452">
    <property type="entry name" value="TPR-like"/>
    <property type="match status" value="1"/>
</dbReference>
<dbReference type="GO" id="GO:0030008">
    <property type="term" value="C:TRAPP complex"/>
    <property type="evidence" value="ECO:0007669"/>
    <property type="project" value="TreeGrafter"/>
</dbReference>
<dbReference type="InterPro" id="IPR011990">
    <property type="entry name" value="TPR-like_helical_dom_sf"/>
</dbReference>
<proteinExistence type="predicted"/>